<name>A0A9Q0NEW1_9DIPT</name>
<dbReference type="Pfam" id="PF01395">
    <property type="entry name" value="PBP_GOBP"/>
    <property type="match status" value="1"/>
</dbReference>
<dbReference type="FunFam" id="1.10.238.20:FF:000001">
    <property type="entry name" value="General odorant-binding protein lush"/>
    <property type="match status" value="1"/>
</dbReference>
<evidence type="ECO:0000313" key="7">
    <source>
        <dbReference type="Proteomes" id="UP001151699"/>
    </source>
</evidence>
<dbReference type="Proteomes" id="UP001151699">
    <property type="component" value="Chromosome A"/>
</dbReference>
<proteinExistence type="inferred from homology"/>
<evidence type="ECO:0000313" key="6">
    <source>
        <dbReference type="EMBL" id="KAJ6648963.1"/>
    </source>
</evidence>
<feature type="chain" id="PRO_5040440420" evidence="5">
    <location>
        <begin position="21"/>
        <end position="132"/>
    </location>
</feature>
<keyword evidence="7" id="KW-1185">Reference proteome</keyword>
<dbReference type="Gene3D" id="1.10.238.20">
    <property type="entry name" value="Pheromone/general odorant binding protein domain"/>
    <property type="match status" value="1"/>
</dbReference>
<evidence type="ECO:0000256" key="2">
    <source>
        <dbReference type="ARBA" id="ARBA00008098"/>
    </source>
</evidence>
<dbReference type="SMART" id="SM00708">
    <property type="entry name" value="PhBP"/>
    <property type="match status" value="1"/>
</dbReference>
<accession>A0A9Q0NEW1</accession>
<dbReference type="PANTHER" id="PTHR11857">
    <property type="entry name" value="ODORANT BINDING PROTEIN-RELATED"/>
    <property type="match status" value="1"/>
</dbReference>
<protein>
    <submittedName>
        <fullName evidence="6">General odorant-binding protein 56d</fullName>
    </submittedName>
</protein>
<feature type="signal peptide" evidence="5">
    <location>
        <begin position="1"/>
        <end position="20"/>
    </location>
</feature>
<reference evidence="6" key="1">
    <citation type="submission" date="2022-07" db="EMBL/GenBank/DDBJ databases">
        <authorList>
            <person name="Trinca V."/>
            <person name="Uliana J.V.C."/>
            <person name="Torres T.T."/>
            <person name="Ward R.J."/>
            <person name="Monesi N."/>
        </authorList>
    </citation>
    <scope>NUCLEOTIDE SEQUENCE</scope>
    <source>
        <strain evidence="6">HSMRA1968</strain>
        <tissue evidence="6">Whole embryos</tissue>
    </source>
</reference>
<organism evidence="6 7">
    <name type="scientific">Pseudolycoriella hygida</name>
    <dbReference type="NCBI Taxonomy" id="35572"/>
    <lineage>
        <taxon>Eukaryota</taxon>
        <taxon>Metazoa</taxon>
        <taxon>Ecdysozoa</taxon>
        <taxon>Arthropoda</taxon>
        <taxon>Hexapoda</taxon>
        <taxon>Insecta</taxon>
        <taxon>Pterygota</taxon>
        <taxon>Neoptera</taxon>
        <taxon>Endopterygota</taxon>
        <taxon>Diptera</taxon>
        <taxon>Nematocera</taxon>
        <taxon>Sciaroidea</taxon>
        <taxon>Sciaridae</taxon>
        <taxon>Pseudolycoriella</taxon>
    </lineage>
</organism>
<evidence type="ECO:0000256" key="5">
    <source>
        <dbReference type="SAM" id="SignalP"/>
    </source>
</evidence>
<comment type="subcellular location">
    <subcellularLocation>
        <location evidence="1">Secreted</location>
    </subcellularLocation>
</comment>
<evidence type="ECO:0000256" key="3">
    <source>
        <dbReference type="ARBA" id="ARBA00022525"/>
    </source>
</evidence>
<dbReference type="OrthoDB" id="7665616at2759"/>
<keyword evidence="4 5" id="KW-0732">Signal</keyword>
<dbReference type="EMBL" id="WJQU01000001">
    <property type="protein sequence ID" value="KAJ6648963.1"/>
    <property type="molecule type" value="Genomic_DNA"/>
</dbReference>
<sequence>MAKLLRILITIVAVATICSAITEEQMKKAELHAKKCIGRIGVSRDDVVKVQSGDFSVKDKRIECFAKCFFEESGFMNADGEFLDAVAIDKLSIGSDRTKVEALVNTCKLKMGATPCESAYKIYQCYIKHKAL</sequence>
<dbReference type="AlphaFoldDB" id="A0A9Q0NEW1"/>
<dbReference type="GO" id="GO:0005549">
    <property type="term" value="F:odorant binding"/>
    <property type="evidence" value="ECO:0007669"/>
    <property type="project" value="InterPro"/>
</dbReference>
<dbReference type="CDD" id="cd23992">
    <property type="entry name" value="PBP_GOBP"/>
    <property type="match status" value="1"/>
</dbReference>
<dbReference type="GO" id="GO:0007608">
    <property type="term" value="P:sensory perception of smell"/>
    <property type="evidence" value="ECO:0007669"/>
    <property type="project" value="TreeGrafter"/>
</dbReference>
<dbReference type="PANTHER" id="PTHR11857:SF43">
    <property type="entry name" value="GEO07291P1-RELATED"/>
    <property type="match status" value="1"/>
</dbReference>
<comment type="caution">
    <text evidence="6">The sequence shown here is derived from an EMBL/GenBank/DDBJ whole genome shotgun (WGS) entry which is preliminary data.</text>
</comment>
<evidence type="ECO:0000256" key="4">
    <source>
        <dbReference type="ARBA" id="ARBA00022729"/>
    </source>
</evidence>
<dbReference type="InterPro" id="IPR036728">
    <property type="entry name" value="PBP_GOBP_sf"/>
</dbReference>
<comment type="similarity">
    <text evidence="2">Belongs to the PBP/GOBP family.</text>
</comment>
<evidence type="ECO:0000256" key="1">
    <source>
        <dbReference type="ARBA" id="ARBA00004613"/>
    </source>
</evidence>
<gene>
    <name evidence="6" type="primary">Obp56d</name>
    <name evidence="6" type="ORF">Bhyg_04195</name>
</gene>
<dbReference type="GO" id="GO:0005615">
    <property type="term" value="C:extracellular space"/>
    <property type="evidence" value="ECO:0007669"/>
    <property type="project" value="TreeGrafter"/>
</dbReference>
<keyword evidence="3" id="KW-0964">Secreted</keyword>
<dbReference type="InterPro" id="IPR006170">
    <property type="entry name" value="PBP/GOBP"/>
</dbReference>
<dbReference type="SUPFAM" id="SSF47565">
    <property type="entry name" value="Insect pheromone/odorant-binding proteins"/>
    <property type="match status" value="1"/>
</dbReference>